<dbReference type="PANTHER" id="PTHR47840:SF1">
    <property type="entry name" value="ZN(II)2CYS6 TRANSCRIPTION FACTOR (EUROFUNG)"/>
    <property type="match status" value="1"/>
</dbReference>
<accession>A0A9P4M9X4</accession>
<keyword evidence="7" id="KW-1185">Reference proteome</keyword>
<dbReference type="InterPro" id="IPR036864">
    <property type="entry name" value="Zn2-C6_fun-type_DNA-bd_sf"/>
</dbReference>
<dbReference type="PANTHER" id="PTHR47840">
    <property type="entry name" value="ZN(II)2CYS6 TRANSCRIPTION FACTOR (EUROFUNG)-RELATED"/>
    <property type="match status" value="1"/>
</dbReference>
<feature type="compositionally biased region" description="Low complexity" evidence="5">
    <location>
        <begin position="7"/>
        <end position="16"/>
    </location>
</feature>
<evidence type="ECO:0000313" key="6">
    <source>
        <dbReference type="EMBL" id="KAF2098214.1"/>
    </source>
</evidence>
<dbReference type="AlphaFoldDB" id="A0A9P4M9X4"/>
<evidence type="ECO:0000256" key="1">
    <source>
        <dbReference type="ARBA" id="ARBA00023015"/>
    </source>
</evidence>
<dbReference type="OrthoDB" id="6509908at2759"/>
<gene>
    <name evidence="6" type="ORF">NA57DRAFT_57379</name>
</gene>
<sequence>MEDHMSRPPSSSSAIGSRRKVRKGTQSCTEWIVSSGRRRKIRCTYLPGSQKCAQCSARGARCVDQRDEPYDDTEEERKLLRERVARLEALLEKSESNPLRRVRTNAPSTTESSDVIDADIGTPYGGHDRRIPLVSVLDEAEEMIRIANAKAALWPLLDAAGQYLCFIQTASMQSLLDTSKNTVPNPESFAAHLDRVYLHSMPSYLRFLKMEVGGAPSARKLLAFPRHP</sequence>
<protein>
    <recommendedName>
        <fullName evidence="8">Zn(2)-C6 fungal-type domain-containing protein</fullName>
    </recommendedName>
</protein>
<evidence type="ECO:0000256" key="5">
    <source>
        <dbReference type="SAM" id="MobiDB-lite"/>
    </source>
</evidence>
<reference evidence="6" key="1">
    <citation type="journal article" date="2020" name="Stud. Mycol.">
        <title>101 Dothideomycetes genomes: a test case for predicting lifestyles and emergence of pathogens.</title>
        <authorList>
            <person name="Haridas S."/>
            <person name="Albert R."/>
            <person name="Binder M."/>
            <person name="Bloem J."/>
            <person name="Labutti K."/>
            <person name="Salamov A."/>
            <person name="Andreopoulos B."/>
            <person name="Baker S."/>
            <person name="Barry K."/>
            <person name="Bills G."/>
            <person name="Bluhm B."/>
            <person name="Cannon C."/>
            <person name="Castanera R."/>
            <person name="Culley D."/>
            <person name="Daum C."/>
            <person name="Ezra D."/>
            <person name="Gonzalez J."/>
            <person name="Henrissat B."/>
            <person name="Kuo A."/>
            <person name="Liang C."/>
            <person name="Lipzen A."/>
            <person name="Lutzoni F."/>
            <person name="Magnuson J."/>
            <person name="Mondo S."/>
            <person name="Nolan M."/>
            <person name="Ohm R."/>
            <person name="Pangilinan J."/>
            <person name="Park H.-J."/>
            <person name="Ramirez L."/>
            <person name="Alfaro M."/>
            <person name="Sun H."/>
            <person name="Tritt A."/>
            <person name="Yoshinaga Y."/>
            <person name="Zwiers L.-H."/>
            <person name="Turgeon B."/>
            <person name="Goodwin S."/>
            <person name="Spatafora J."/>
            <person name="Crous P."/>
            <person name="Grigoriev I."/>
        </authorList>
    </citation>
    <scope>NUCLEOTIDE SEQUENCE</scope>
    <source>
        <strain evidence="6">CBS 133067</strain>
    </source>
</reference>
<dbReference type="Proteomes" id="UP000799772">
    <property type="component" value="Unassembled WGS sequence"/>
</dbReference>
<evidence type="ECO:0008006" key="8">
    <source>
        <dbReference type="Google" id="ProtNLM"/>
    </source>
</evidence>
<dbReference type="GO" id="GO:0000981">
    <property type="term" value="F:DNA-binding transcription factor activity, RNA polymerase II-specific"/>
    <property type="evidence" value="ECO:0007669"/>
    <property type="project" value="InterPro"/>
</dbReference>
<evidence type="ECO:0000256" key="3">
    <source>
        <dbReference type="ARBA" id="ARBA00023242"/>
    </source>
</evidence>
<feature type="region of interest" description="Disordered" evidence="5">
    <location>
        <begin position="98"/>
        <end position="121"/>
    </location>
</feature>
<keyword evidence="1" id="KW-0805">Transcription regulation</keyword>
<dbReference type="Gene3D" id="4.10.240.10">
    <property type="entry name" value="Zn(2)-C6 fungal-type DNA-binding domain"/>
    <property type="match status" value="1"/>
</dbReference>
<keyword evidence="3" id="KW-0539">Nucleus</keyword>
<evidence type="ECO:0000256" key="2">
    <source>
        <dbReference type="ARBA" id="ARBA00023163"/>
    </source>
</evidence>
<evidence type="ECO:0000256" key="4">
    <source>
        <dbReference type="SAM" id="Coils"/>
    </source>
</evidence>
<proteinExistence type="predicted"/>
<dbReference type="EMBL" id="ML978127">
    <property type="protein sequence ID" value="KAF2098214.1"/>
    <property type="molecule type" value="Genomic_DNA"/>
</dbReference>
<evidence type="ECO:0000313" key="7">
    <source>
        <dbReference type="Proteomes" id="UP000799772"/>
    </source>
</evidence>
<organism evidence="6 7">
    <name type="scientific">Rhizodiscina lignyota</name>
    <dbReference type="NCBI Taxonomy" id="1504668"/>
    <lineage>
        <taxon>Eukaryota</taxon>
        <taxon>Fungi</taxon>
        <taxon>Dikarya</taxon>
        <taxon>Ascomycota</taxon>
        <taxon>Pezizomycotina</taxon>
        <taxon>Dothideomycetes</taxon>
        <taxon>Pleosporomycetidae</taxon>
        <taxon>Aulographales</taxon>
        <taxon>Rhizodiscinaceae</taxon>
        <taxon>Rhizodiscina</taxon>
    </lineage>
</organism>
<keyword evidence="4" id="KW-0175">Coiled coil</keyword>
<feature type="region of interest" description="Disordered" evidence="5">
    <location>
        <begin position="1"/>
        <end position="22"/>
    </location>
</feature>
<dbReference type="GO" id="GO:0008270">
    <property type="term" value="F:zinc ion binding"/>
    <property type="evidence" value="ECO:0007669"/>
    <property type="project" value="InterPro"/>
</dbReference>
<feature type="coiled-coil region" evidence="4">
    <location>
        <begin position="70"/>
        <end position="97"/>
    </location>
</feature>
<name>A0A9P4M9X4_9PEZI</name>
<keyword evidence="2" id="KW-0804">Transcription</keyword>
<comment type="caution">
    <text evidence="6">The sequence shown here is derived from an EMBL/GenBank/DDBJ whole genome shotgun (WGS) entry which is preliminary data.</text>
</comment>